<keyword evidence="3" id="KW-1185">Reference proteome</keyword>
<evidence type="ECO:0000313" key="3">
    <source>
        <dbReference type="Proteomes" id="UP000221165"/>
    </source>
</evidence>
<dbReference type="GO" id="GO:0070476">
    <property type="term" value="P:rRNA (guanine-N7)-methylation"/>
    <property type="evidence" value="ECO:0007669"/>
    <property type="project" value="TreeGrafter"/>
</dbReference>
<dbReference type="Proteomes" id="UP000221165">
    <property type="component" value="Unassembled WGS sequence"/>
</dbReference>
<dbReference type="PANTHER" id="PTHR12773">
    <property type="entry name" value="UPF0315 PROTEIN-RELATED"/>
    <property type="match status" value="1"/>
</dbReference>
<dbReference type="GeneID" id="94424470"/>
<dbReference type="AlphaFoldDB" id="A0A2C6LA29"/>
<reference evidence="2 3" key="1">
    <citation type="journal article" date="2017" name="Int. J. Parasitol.">
        <title>The genome of the protozoan parasite Cystoisospora suis and a reverse vaccinology approach to identify vaccine candidates.</title>
        <authorList>
            <person name="Palmieri N."/>
            <person name="Shrestha A."/>
            <person name="Ruttkowski B."/>
            <person name="Beck T."/>
            <person name="Vogl C."/>
            <person name="Tomley F."/>
            <person name="Blake D.P."/>
            <person name="Joachim A."/>
        </authorList>
    </citation>
    <scope>NUCLEOTIDE SEQUENCE [LARGE SCALE GENOMIC DNA]</scope>
    <source>
        <strain evidence="2 3">Wien I</strain>
    </source>
</reference>
<dbReference type="EMBL" id="MIGC01000423">
    <property type="protein sequence ID" value="PHJ25087.1"/>
    <property type="molecule type" value="Genomic_DNA"/>
</dbReference>
<comment type="caution">
    <text evidence="2">The sequence shown here is derived from an EMBL/GenBank/DDBJ whole genome shotgun (WGS) entry which is preliminary data.</text>
</comment>
<dbReference type="PANTHER" id="PTHR12773:SF0">
    <property type="entry name" value="MULTIFUNCTIONAL METHYLTRANSFERASE SUBUNIT TRM112-LIKE PROTEIN"/>
    <property type="match status" value="1"/>
</dbReference>
<evidence type="ECO:0000313" key="2">
    <source>
        <dbReference type="EMBL" id="PHJ25087.1"/>
    </source>
</evidence>
<proteinExistence type="inferred from homology"/>
<dbReference type="SUPFAM" id="SSF158997">
    <property type="entry name" value="Trm112p-like"/>
    <property type="match status" value="1"/>
</dbReference>
<sequence>MRLLTHNLIACNRKQCPGGFPLEVKLDEKAEEQATSIDSSEFQPEFIRSMLPKLDWDAFVKTATKLGLELPPSYEEADLTDEHFLRAVHDAAVDFHILEAKLVCPLCTREYPVTKGIPNMLLQDDEV</sequence>
<dbReference type="GO" id="GO:0046982">
    <property type="term" value="F:protein heterodimerization activity"/>
    <property type="evidence" value="ECO:0007669"/>
    <property type="project" value="InterPro"/>
</dbReference>
<gene>
    <name evidence="2" type="ORF">CSUI_001053</name>
</gene>
<dbReference type="RefSeq" id="XP_067926759.1">
    <property type="nucleotide sequence ID" value="XM_068061259.1"/>
</dbReference>
<dbReference type="GO" id="GO:0030488">
    <property type="term" value="P:tRNA methylation"/>
    <property type="evidence" value="ECO:0007669"/>
    <property type="project" value="TreeGrafter"/>
</dbReference>
<accession>A0A2C6LA29</accession>
<evidence type="ECO:0000256" key="1">
    <source>
        <dbReference type="ARBA" id="ARBA00007980"/>
    </source>
</evidence>
<dbReference type="InterPro" id="IPR005651">
    <property type="entry name" value="Trm112-like"/>
</dbReference>
<dbReference type="InterPro" id="IPR039127">
    <property type="entry name" value="Trm112"/>
</dbReference>
<dbReference type="VEuPathDB" id="ToxoDB:CSUI_001053"/>
<name>A0A2C6LA29_9APIC</name>
<comment type="similarity">
    <text evidence="1">Belongs to the TRM112 family.</text>
</comment>
<protein>
    <submittedName>
        <fullName evidence="2">Trm112p family domain-containing protein</fullName>
    </submittedName>
</protein>
<organism evidence="2 3">
    <name type="scientific">Cystoisospora suis</name>
    <dbReference type="NCBI Taxonomy" id="483139"/>
    <lineage>
        <taxon>Eukaryota</taxon>
        <taxon>Sar</taxon>
        <taxon>Alveolata</taxon>
        <taxon>Apicomplexa</taxon>
        <taxon>Conoidasida</taxon>
        <taxon>Coccidia</taxon>
        <taxon>Eucoccidiorida</taxon>
        <taxon>Eimeriorina</taxon>
        <taxon>Sarcocystidae</taxon>
        <taxon>Cystoisospora</taxon>
    </lineage>
</organism>
<dbReference type="OrthoDB" id="2187549at2759"/>
<dbReference type="Gene3D" id="2.20.25.10">
    <property type="match status" value="1"/>
</dbReference>
<dbReference type="CDD" id="cd21089">
    <property type="entry name" value="Trm112-like"/>
    <property type="match status" value="1"/>
</dbReference>
<dbReference type="Pfam" id="PF03966">
    <property type="entry name" value="Trm112p"/>
    <property type="match status" value="1"/>
</dbReference>